<comment type="caution">
    <text evidence="10">The sequence shown here is derived from an EMBL/GenBank/DDBJ whole genome shotgun (WGS) entry which is preliminary data.</text>
</comment>
<dbReference type="GO" id="GO:0004843">
    <property type="term" value="F:cysteine-type deubiquitinase activity"/>
    <property type="evidence" value="ECO:0007669"/>
    <property type="project" value="UniProtKB-EC"/>
</dbReference>
<dbReference type="SUPFAM" id="SSF54001">
    <property type="entry name" value="Cysteine proteinases"/>
    <property type="match status" value="1"/>
</dbReference>
<evidence type="ECO:0000256" key="4">
    <source>
        <dbReference type="ARBA" id="ARBA00022670"/>
    </source>
</evidence>
<dbReference type="AlphaFoldDB" id="A0AA43QJZ6"/>
<proteinExistence type="inferred from homology"/>
<dbReference type="PROSITE" id="PS00973">
    <property type="entry name" value="USP_2"/>
    <property type="match status" value="1"/>
</dbReference>
<gene>
    <name evidence="10" type="ORF">OHK93_007176</name>
</gene>
<dbReference type="Gene3D" id="3.90.70.10">
    <property type="entry name" value="Cysteine proteinases"/>
    <property type="match status" value="2"/>
</dbReference>
<dbReference type="Pfam" id="PF00443">
    <property type="entry name" value="UCH"/>
    <property type="match status" value="1"/>
</dbReference>
<evidence type="ECO:0000256" key="3">
    <source>
        <dbReference type="ARBA" id="ARBA00012759"/>
    </source>
</evidence>
<evidence type="ECO:0000313" key="10">
    <source>
        <dbReference type="EMBL" id="MDI1487903.1"/>
    </source>
</evidence>
<dbReference type="GO" id="GO:0016579">
    <property type="term" value="P:protein deubiquitination"/>
    <property type="evidence" value="ECO:0007669"/>
    <property type="project" value="InterPro"/>
</dbReference>
<dbReference type="PROSITE" id="PS50235">
    <property type="entry name" value="USP_3"/>
    <property type="match status" value="1"/>
</dbReference>
<dbReference type="InterPro" id="IPR028889">
    <property type="entry name" value="USP"/>
</dbReference>
<dbReference type="PANTHER" id="PTHR24006:SF758">
    <property type="entry name" value="UBIQUITIN CARBOXYL-TERMINAL HYDROLASE 36"/>
    <property type="match status" value="1"/>
</dbReference>
<keyword evidence="5" id="KW-0833">Ubl conjugation pathway</keyword>
<feature type="compositionally biased region" description="Polar residues" evidence="8">
    <location>
        <begin position="20"/>
        <end position="41"/>
    </location>
</feature>
<dbReference type="InterPro" id="IPR038765">
    <property type="entry name" value="Papain-like_cys_pep_sf"/>
</dbReference>
<feature type="region of interest" description="Disordered" evidence="8">
    <location>
        <begin position="1"/>
        <end position="46"/>
    </location>
</feature>
<evidence type="ECO:0000256" key="2">
    <source>
        <dbReference type="ARBA" id="ARBA00009085"/>
    </source>
</evidence>
<accession>A0AA43QJZ6</accession>
<protein>
    <recommendedName>
        <fullName evidence="3">ubiquitinyl hydrolase 1</fullName>
        <ecNumber evidence="3">3.4.19.12</ecNumber>
    </recommendedName>
</protein>
<keyword evidence="4" id="KW-0645">Protease</keyword>
<reference evidence="10" key="1">
    <citation type="journal article" date="2023" name="Genome Biol. Evol.">
        <title>First Whole Genome Sequence and Flow Cytometry Genome Size Data for the Lichen-Forming Fungus Ramalina farinacea (Ascomycota).</title>
        <authorList>
            <person name="Llewellyn T."/>
            <person name="Mian S."/>
            <person name="Hill R."/>
            <person name="Leitch I.J."/>
            <person name="Gaya E."/>
        </authorList>
    </citation>
    <scope>NUCLEOTIDE SEQUENCE</scope>
    <source>
        <strain evidence="10">LIQ254RAFAR</strain>
    </source>
</reference>
<dbReference type="GO" id="GO:0005634">
    <property type="term" value="C:nucleus"/>
    <property type="evidence" value="ECO:0007669"/>
    <property type="project" value="TreeGrafter"/>
</dbReference>
<comment type="similarity">
    <text evidence="2">Belongs to the peptidase C19 family.</text>
</comment>
<organism evidence="10 11">
    <name type="scientific">Ramalina farinacea</name>
    <dbReference type="NCBI Taxonomy" id="258253"/>
    <lineage>
        <taxon>Eukaryota</taxon>
        <taxon>Fungi</taxon>
        <taxon>Dikarya</taxon>
        <taxon>Ascomycota</taxon>
        <taxon>Pezizomycotina</taxon>
        <taxon>Lecanoromycetes</taxon>
        <taxon>OSLEUM clade</taxon>
        <taxon>Lecanoromycetidae</taxon>
        <taxon>Lecanorales</taxon>
        <taxon>Lecanorineae</taxon>
        <taxon>Ramalinaceae</taxon>
        <taxon>Ramalina</taxon>
    </lineage>
</organism>
<evidence type="ECO:0000256" key="6">
    <source>
        <dbReference type="ARBA" id="ARBA00022801"/>
    </source>
</evidence>
<evidence type="ECO:0000256" key="1">
    <source>
        <dbReference type="ARBA" id="ARBA00000707"/>
    </source>
</evidence>
<evidence type="ECO:0000313" key="11">
    <source>
        <dbReference type="Proteomes" id="UP001161017"/>
    </source>
</evidence>
<dbReference type="GO" id="GO:0005829">
    <property type="term" value="C:cytosol"/>
    <property type="evidence" value="ECO:0007669"/>
    <property type="project" value="TreeGrafter"/>
</dbReference>
<dbReference type="EMBL" id="JAPUFD010000006">
    <property type="protein sequence ID" value="MDI1487903.1"/>
    <property type="molecule type" value="Genomic_DNA"/>
</dbReference>
<dbReference type="InterPro" id="IPR018200">
    <property type="entry name" value="USP_CS"/>
</dbReference>
<sequence>MPKDSGMNGVQIPVRPQEAPVQNSISESPEISARWQRQSASPSPPKGFSNAHVMCYRNSMIQALLHIPKLVNWLEDYHDTCPKENRCTICAFQRLSLLYWQTHPNSKDVNQSMAALTANLKTTATLRTWRWSRQQDANEFYMFLVNAMIERHSRSRVVSPFEYRLGVPIRKDVRLEDILKTVTFAPANVSDYECEKCKKKGRATQHARLTTTPDILEIDFLRFQQTGRGVYKKNSSHVPFSSNLDLSAFAEGKSTLQYRLLSVVQHMGSFANGHYRCIAKSPSGVWEELDDSSVRKSRISEAINPGGGWTPYSLFYARVEDDAHLNGHVNGDGQVLQRESEGSRHSNHTSSHKRVKSHM</sequence>
<feature type="domain" description="USP" evidence="9">
    <location>
        <begin position="46"/>
        <end position="319"/>
    </location>
</feature>
<evidence type="ECO:0000256" key="5">
    <source>
        <dbReference type="ARBA" id="ARBA00022786"/>
    </source>
</evidence>
<dbReference type="EC" id="3.4.19.12" evidence="3"/>
<dbReference type="InterPro" id="IPR050164">
    <property type="entry name" value="Peptidase_C19"/>
</dbReference>
<evidence type="ECO:0000256" key="7">
    <source>
        <dbReference type="ARBA" id="ARBA00022807"/>
    </source>
</evidence>
<dbReference type="Proteomes" id="UP001161017">
    <property type="component" value="Unassembled WGS sequence"/>
</dbReference>
<evidence type="ECO:0000256" key="8">
    <source>
        <dbReference type="SAM" id="MobiDB-lite"/>
    </source>
</evidence>
<feature type="region of interest" description="Disordered" evidence="8">
    <location>
        <begin position="327"/>
        <end position="359"/>
    </location>
</feature>
<evidence type="ECO:0000259" key="9">
    <source>
        <dbReference type="PROSITE" id="PS50235"/>
    </source>
</evidence>
<keyword evidence="7" id="KW-0788">Thiol protease</keyword>
<comment type="catalytic activity">
    <reaction evidence="1">
        <text>Thiol-dependent hydrolysis of ester, thioester, amide, peptide and isopeptide bonds formed by the C-terminal Gly of ubiquitin (a 76-residue protein attached to proteins as an intracellular targeting signal).</text>
        <dbReference type="EC" id="3.4.19.12"/>
    </reaction>
</comment>
<keyword evidence="6" id="KW-0378">Hydrolase</keyword>
<dbReference type="PANTHER" id="PTHR24006">
    <property type="entry name" value="UBIQUITIN CARBOXYL-TERMINAL HYDROLASE"/>
    <property type="match status" value="1"/>
</dbReference>
<keyword evidence="11" id="KW-1185">Reference proteome</keyword>
<dbReference type="InterPro" id="IPR001394">
    <property type="entry name" value="Peptidase_C19_UCH"/>
</dbReference>
<name>A0AA43QJZ6_9LECA</name>
<feature type="compositionally biased region" description="Basic residues" evidence="8">
    <location>
        <begin position="345"/>
        <end position="359"/>
    </location>
</feature>
<dbReference type="GO" id="GO:0006508">
    <property type="term" value="P:proteolysis"/>
    <property type="evidence" value="ECO:0007669"/>
    <property type="project" value="UniProtKB-KW"/>
</dbReference>